<keyword evidence="1" id="KW-0732">Signal</keyword>
<dbReference type="Pfam" id="PF01223">
    <property type="entry name" value="Endonuclease_NS"/>
    <property type="match status" value="1"/>
</dbReference>
<proteinExistence type="predicted"/>
<dbReference type="InterPro" id="IPR044929">
    <property type="entry name" value="DNA/RNA_non-sp_Endonuclease_sf"/>
</dbReference>
<feature type="domain" description="DNA/RNA non-specific endonuclease/pyrophosphatase/phosphodiesterase" evidence="3">
    <location>
        <begin position="55"/>
        <end position="279"/>
    </location>
</feature>
<dbReference type="InterPro" id="IPR020821">
    <property type="entry name" value="ENPP1-3/EXOG-like_nuc-like"/>
</dbReference>
<dbReference type="GO" id="GO:0046872">
    <property type="term" value="F:metal ion binding"/>
    <property type="evidence" value="ECO:0007669"/>
    <property type="project" value="InterPro"/>
</dbReference>
<organism evidence="4 5">
    <name type="scientific">Triplophysa rosa</name>
    <name type="common">Cave loach</name>
    <dbReference type="NCBI Taxonomy" id="992332"/>
    <lineage>
        <taxon>Eukaryota</taxon>
        <taxon>Metazoa</taxon>
        <taxon>Chordata</taxon>
        <taxon>Craniata</taxon>
        <taxon>Vertebrata</taxon>
        <taxon>Euteleostomi</taxon>
        <taxon>Actinopterygii</taxon>
        <taxon>Neopterygii</taxon>
        <taxon>Teleostei</taxon>
        <taxon>Ostariophysi</taxon>
        <taxon>Cypriniformes</taxon>
        <taxon>Nemacheilidae</taxon>
        <taxon>Triplophysa</taxon>
    </lineage>
</organism>
<dbReference type="SMART" id="SM00477">
    <property type="entry name" value="NUC"/>
    <property type="match status" value="1"/>
</dbReference>
<keyword evidence="4" id="KW-0255">Endonuclease</keyword>
<evidence type="ECO:0000313" key="4">
    <source>
        <dbReference type="EMBL" id="KAI7797029.1"/>
    </source>
</evidence>
<dbReference type="GO" id="GO:0016787">
    <property type="term" value="F:hydrolase activity"/>
    <property type="evidence" value="ECO:0007669"/>
    <property type="project" value="InterPro"/>
</dbReference>
<evidence type="ECO:0000259" key="3">
    <source>
        <dbReference type="SMART" id="SM00892"/>
    </source>
</evidence>
<dbReference type="Gene3D" id="3.40.570.10">
    <property type="entry name" value="Extracellular Endonuclease, subunit A"/>
    <property type="match status" value="1"/>
</dbReference>
<name>A0A9W7WFA8_TRIRA</name>
<gene>
    <name evidence="4" type="ORF">IRJ41_011495</name>
</gene>
<evidence type="ECO:0000256" key="1">
    <source>
        <dbReference type="SAM" id="SignalP"/>
    </source>
</evidence>
<dbReference type="InterPro" id="IPR044925">
    <property type="entry name" value="His-Me_finger_sf"/>
</dbReference>
<accession>A0A9W7WFA8</accession>
<dbReference type="Proteomes" id="UP001059041">
    <property type="component" value="Linkage Group LG18"/>
</dbReference>
<feature type="chain" id="PRO_5040974284" evidence="1">
    <location>
        <begin position="20"/>
        <end position="589"/>
    </location>
</feature>
<dbReference type="PANTHER" id="PTHR21472:SF21">
    <property type="entry name" value="ENDONUCLEASE DOMAIN-CONTAINING 1 PROTEIN-LIKE-RELATED"/>
    <property type="match status" value="1"/>
</dbReference>
<dbReference type="OrthoDB" id="69221at2759"/>
<dbReference type="InterPro" id="IPR001604">
    <property type="entry name" value="Endo_G_ENPP1-like_dom"/>
</dbReference>
<evidence type="ECO:0000313" key="5">
    <source>
        <dbReference type="Proteomes" id="UP001059041"/>
    </source>
</evidence>
<comment type="caution">
    <text evidence="4">The sequence shown here is derived from an EMBL/GenBank/DDBJ whole genome shotgun (WGS) entry which is preliminary data.</text>
</comment>
<keyword evidence="5" id="KW-1185">Reference proteome</keyword>
<dbReference type="PANTHER" id="PTHR21472">
    <property type="entry name" value="ENDONUCLEASE DOMAIN-CONTAINING 1 PROTEIN ENDOD1"/>
    <property type="match status" value="1"/>
</dbReference>
<dbReference type="SUPFAM" id="SSF54060">
    <property type="entry name" value="His-Me finger endonucleases"/>
    <property type="match status" value="1"/>
</dbReference>
<dbReference type="SMART" id="SM00892">
    <property type="entry name" value="Endonuclease_NS"/>
    <property type="match status" value="1"/>
</dbReference>
<keyword evidence="4" id="KW-0378">Hydrolase</keyword>
<keyword evidence="4" id="KW-0540">Nuclease</keyword>
<dbReference type="GO" id="GO:0004519">
    <property type="term" value="F:endonuclease activity"/>
    <property type="evidence" value="ECO:0007669"/>
    <property type="project" value="UniProtKB-KW"/>
</dbReference>
<reference evidence="4" key="1">
    <citation type="submission" date="2021-02" db="EMBL/GenBank/DDBJ databases">
        <title>Comparative genomics reveals that relaxation of natural selection precedes convergent phenotypic evolution of cavefish.</title>
        <authorList>
            <person name="Peng Z."/>
        </authorList>
    </citation>
    <scope>NUCLEOTIDE SEQUENCE</scope>
    <source>
        <tissue evidence="4">Muscle</tissue>
    </source>
</reference>
<sequence>MFIMALLTSVVLRPFSAQARVVTDFNECNAFFYKQTEPIGMDQNAKKICQILENNAATYATLYSVFHRTPLYSAYRFDPDCKTGRGRPTRWYLEPQLSQPEDLRLHSMVPETVNNKNAYKENQAITDDFSYTGYDRGHLNPNLFQCDAGRMATFTLTNVAPMDACFNSNQWGKWEKKLKTFLLDMASADFGRATVYIVTGTVPNANLRIPQREISEEYERVTVPSHIWTAVCYEHNDSEDKSFSFGYIGENRPEGGISLMSVSDLNTKITNLYSKLSEIRIFEDSCFGDNNKLENVKAEFQILIDLQVNQNVQMSSDIQNTYLALKRTVSSDNYPEKKFKLSEMTVKLAFESMRTYVSVAENLKLNYGGVSCLITHAKPLVRNYIGKRDVSGVSDAVECLLTPEKQKTAADGSPCLTSYDNEYSCQCNTEGETKSCCSSPCHYQDKFKFYGCYSGQTLIECSPQYSLITYKGERCLDNHPCATYGQDYYWCRTSDSWEYCSPPLWKSKTQSGKYCRTGHACAKYGSSQMWCFTDDRDNYDYCCTCKDSSSALNGQTCRSDHPCGYHDKTYLWCYTDYVDNWDYCCDCEV</sequence>
<protein>
    <submittedName>
        <fullName evidence="4">Endonuclease domain containing-like protein</fullName>
    </submittedName>
</protein>
<dbReference type="AlphaFoldDB" id="A0A9W7WFA8"/>
<evidence type="ECO:0000259" key="2">
    <source>
        <dbReference type="SMART" id="SM00477"/>
    </source>
</evidence>
<dbReference type="EMBL" id="JAFHDT010000018">
    <property type="protein sequence ID" value="KAI7797029.1"/>
    <property type="molecule type" value="Genomic_DNA"/>
</dbReference>
<dbReference type="GO" id="GO:0003676">
    <property type="term" value="F:nucleic acid binding"/>
    <property type="evidence" value="ECO:0007669"/>
    <property type="project" value="InterPro"/>
</dbReference>
<feature type="signal peptide" evidence="1">
    <location>
        <begin position="1"/>
        <end position="19"/>
    </location>
</feature>
<dbReference type="InterPro" id="IPR039015">
    <property type="entry name" value="ENDOD1"/>
</dbReference>
<feature type="domain" description="ENPP1-3/EXOG-like endonuclease/phosphodiesterase" evidence="2">
    <location>
        <begin position="56"/>
        <end position="279"/>
    </location>
</feature>